<proteinExistence type="predicted"/>
<feature type="region of interest" description="Disordered" evidence="9">
    <location>
        <begin position="233"/>
        <end position="264"/>
    </location>
</feature>
<name>A0ABQ4Z1Y8_9ASTR</name>
<feature type="compositionally biased region" description="Polar residues" evidence="9">
    <location>
        <begin position="1"/>
        <end position="10"/>
    </location>
</feature>
<dbReference type="InterPro" id="IPR021109">
    <property type="entry name" value="Peptidase_aspartic_dom_sf"/>
</dbReference>
<dbReference type="CDD" id="cd01647">
    <property type="entry name" value="RT_LTR"/>
    <property type="match status" value="1"/>
</dbReference>
<dbReference type="CDD" id="cd00303">
    <property type="entry name" value="retropepsin_like"/>
    <property type="match status" value="1"/>
</dbReference>
<dbReference type="InterPro" id="IPR043502">
    <property type="entry name" value="DNA/RNA_pol_sf"/>
</dbReference>
<evidence type="ECO:0000313" key="11">
    <source>
        <dbReference type="EMBL" id="GJS84154.1"/>
    </source>
</evidence>
<keyword evidence="8" id="KW-0863">Zinc-finger</keyword>
<evidence type="ECO:0000256" key="9">
    <source>
        <dbReference type="SAM" id="MobiDB-lite"/>
    </source>
</evidence>
<dbReference type="InterPro" id="IPR043128">
    <property type="entry name" value="Rev_trsase/Diguanyl_cyclase"/>
</dbReference>
<feature type="region of interest" description="Disordered" evidence="9">
    <location>
        <begin position="353"/>
        <end position="380"/>
    </location>
</feature>
<dbReference type="SUPFAM" id="SSF56672">
    <property type="entry name" value="DNA/RNA polymerases"/>
    <property type="match status" value="1"/>
</dbReference>
<evidence type="ECO:0000256" key="1">
    <source>
        <dbReference type="ARBA" id="ARBA00012493"/>
    </source>
</evidence>
<keyword evidence="8" id="KW-0479">Metal-binding</keyword>
<dbReference type="GO" id="GO:0003964">
    <property type="term" value="F:RNA-directed DNA polymerase activity"/>
    <property type="evidence" value="ECO:0007669"/>
    <property type="project" value="UniProtKB-KW"/>
</dbReference>
<dbReference type="SMART" id="SM00343">
    <property type="entry name" value="ZnF_C2HC"/>
    <property type="match status" value="2"/>
</dbReference>
<dbReference type="EMBL" id="BQNB010010954">
    <property type="protein sequence ID" value="GJS84154.1"/>
    <property type="molecule type" value="Genomic_DNA"/>
</dbReference>
<feature type="compositionally biased region" description="Gly residues" evidence="9">
    <location>
        <begin position="18"/>
        <end position="38"/>
    </location>
</feature>
<dbReference type="InterPro" id="IPR032567">
    <property type="entry name" value="RTL1-rel"/>
</dbReference>
<gene>
    <name evidence="11" type="ORF">Tco_0750695</name>
</gene>
<evidence type="ECO:0000256" key="5">
    <source>
        <dbReference type="ARBA" id="ARBA00022759"/>
    </source>
</evidence>
<evidence type="ECO:0000259" key="10">
    <source>
        <dbReference type="PROSITE" id="PS50158"/>
    </source>
</evidence>
<feature type="region of interest" description="Disordered" evidence="9">
    <location>
        <begin position="1"/>
        <end position="69"/>
    </location>
</feature>
<evidence type="ECO:0000313" key="12">
    <source>
        <dbReference type="Proteomes" id="UP001151760"/>
    </source>
</evidence>
<dbReference type="Pfam" id="PF00098">
    <property type="entry name" value="zf-CCHC"/>
    <property type="match status" value="1"/>
</dbReference>
<evidence type="ECO:0000256" key="2">
    <source>
        <dbReference type="ARBA" id="ARBA00022679"/>
    </source>
</evidence>
<dbReference type="Proteomes" id="UP001151760">
    <property type="component" value="Unassembled WGS sequence"/>
</dbReference>
<reference evidence="11" key="2">
    <citation type="submission" date="2022-01" db="EMBL/GenBank/DDBJ databases">
        <authorList>
            <person name="Yamashiro T."/>
            <person name="Shiraishi A."/>
            <person name="Satake H."/>
            <person name="Nakayama K."/>
        </authorList>
    </citation>
    <scope>NUCLEOTIDE SEQUENCE</scope>
</reference>
<dbReference type="Gene3D" id="3.30.70.270">
    <property type="match status" value="2"/>
</dbReference>
<dbReference type="InterPro" id="IPR005162">
    <property type="entry name" value="Retrotrans_gag_dom"/>
</dbReference>
<feature type="compositionally biased region" description="Basic and acidic residues" evidence="9">
    <location>
        <begin position="233"/>
        <end position="259"/>
    </location>
</feature>
<dbReference type="Gene3D" id="2.40.70.10">
    <property type="entry name" value="Acid Proteases"/>
    <property type="match status" value="1"/>
</dbReference>
<dbReference type="PROSITE" id="PS50158">
    <property type="entry name" value="ZF_CCHC"/>
    <property type="match status" value="1"/>
</dbReference>
<reference evidence="11" key="1">
    <citation type="journal article" date="2022" name="Int. J. Mol. Sci.">
        <title>Draft Genome of Tanacetum Coccineum: Genomic Comparison of Closely Related Tanacetum-Family Plants.</title>
        <authorList>
            <person name="Yamashiro T."/>
            <person name="Shiraishi A."/>
            <person name="Nakayama K."/>
            <person name="Satake H."/>
        </authorList>
    </citation>
    <scope>NUCLEOTIDE SEQUENCE</scope>
</reference>
<organism evidence="11 12">
    <name type="scientific">Tanacetum coccineum</name>
    <dbReference type="NCBI Taxonomy" id="301880"/>
    <lineage>
        <taxon>Eukaryota</taxon>
        <taxon>Viridiplantae</taxon>
        <taxon>Streptophyta</taxon>
        <taxon>Embryophyta</taxon>
        <taxon>Tracheophyta</taxon>
        <taxon>Spermatophyta</taxon>
        <taxon>Magnoliopsida</taxon>
        <taxon>eudicotyledons</taxon>
        <taxon>Gunneridae</taxon>
        <taxon>Pentapetalae</taxon>
        <taxon>asterids</taxon>
        <taxon>campanulids</taxon>
        <taxon>Asterales</taxon>
        <taxon>Asteraceae</taxon>
        <taxon>Asteroideae</taxon>
        <taxon>Anthemideae</taxon>
        <taxon>Anthemidinae</taxon>
        <taxon>Tanacetum</taxon>
    </lineage>
</organism>
<dbReference type="PANTHER" id="PTHR15503:SF45">
    <property type="entry name" value="RNA-DIRECTED DNA POLYMERASE HOMOLOG"/>
    <property type="match status" value="1"/>
</dbReference>
<keyword evidence="2" id="KW-0808">Transferase</keyword>
<dbReference type="Gene3D" id="3.10.10.10">
    <property type="entry name" value="HIV Type 1 Reverse Transcriptase, subunit A, domain 1"/>
    <property type="match status" value="1"/>
</dbReference>
<keyword evidence="8" id="KW-0862">Zinc</keyword>
<feature type="domain" description="CCHC-type" evidence="10">
    <location>
        <begin position="300"/>
        <end position="312"/>
    </location>
</feature>
<evidence type="ECO:0000256" key="4">
    <source>
        <dbReference type="ARBA" id="ARBA00022722"/>
    </source>
</evidence>
<dbReference type="Pfam" id="PF08284">
    <property type="entry name" value="RVP_2"/>
    <property type="match status" value="1"/>
</dbReference>
<accession>A0ABQ4Z1Y8</accession>
<sequence>MPPRVMTQSDGRPFAESRGGGTGVRVGRGGGRGRGPRGGNDDHVDEMNSQGNDQGMGANGGVKRVNGNVEGVNRGVENVRNVLVNGNWDMSMSGCNIDQKVKYTAGSLVGKALTWWNSHIRALSQEVAFSMSWNDFKFMMIEEFCPSHEMQKLETELWNHVMVGTGHAAYTDRFHELARLVPHLVTPESRKIKRYVYGLASQIRRMVAATEPKTMQKVVQIFGALTDEAARNRSIKKVEKRGNMGEPSKDKNGKDDNKRTRTRNAFATTANPVGRENTGAWPKCTTCNFYHAPGGPCRTCFNCNRPGHLARDYRVVPRNVNLLNVRNPTPARGSCHECGSADHLKPACPRLNRAQGSGGNRPNQVDANNGGQGCGNQGNQSRGRAFMLGAEEARQDPNIMTGTFTLINHFATTLFDSGADYSFVSTTFIPLLGIEPSELGFRYEIEIASGQLVEIDKVIKGCKLEIEGHVFDIDLIPFRHGSFDVIIGMDWLSNHKAEIICHEKVVRIPLLDGKFRIELIPGAVPITKSPYRLAPYELEELSGQLKELQDKDLKSGYHQLRVHEDDIPKTAFRTRYGHFEFTVMPFGLTNAPTTREEHVEHLRLVLELLKKEKLYAKFSKCELWLREVQFLGHVINGNGIHVDPSKIEAVKNWKAPRTPTKKCKTFDWGEEHEMAFQSLKDKLCNAPSVIYTDHKSLQHIFSQKELNMQQRRWIELFSDYDYEIRYYPGKANVVADALSRKESVYNLRELELFIYEYDPLVEYQG</sequence>
<keyword evidence="7 11" id="KW-0695">RNA-directed DNA polymerase</keyword>
<keyword evidence="12" id="KW-1185">Reference proteome</keyword>
<dbReference type="Pfam" id="PF17917">
    <property type="entry name" value="RT_RNaseH"/>
    <property type="match status" value="1"/>
</dbReference>
<dbReference type="PANTHER" id="PTHR15503">
    <property type="entry name" value="LDOC1 RELATED"/>
    <property type="match status" value="1"/>
</dbReference>
<evidence type="ECO:0000256" key="3">
    <source>
        <dbReference type="ARBA" id="ARBA00022695"/>
    </source>
</evidence>
<dbReference type="SUPFAM" id="SSF57756">
    <property type="entry name" value="Retrovirus zinc finger-like domains"/>
    <property type="match status" value="1"/>
</dbReference>
<protein>
    <recommendedName>
        <fullName evidence="1">RNA-directed DNA polymerase</fullName>
        <ecNumber evidence="1">2.7.7.49</ecNumber>
    </recommendedName>
</protein>
<dbReference type="SUPFAM" id="SSF50630">
    <property type="entry name" value="Acid proteases"/>
    <property type="match status" value="1"/>
</dbReference>
<dbReference type="InterPro" id="IPR041373">
    <property type="entry name" value="RT_RNaseH"/>
</dbReference>
<comment type="caution">
    <text evidence="11">The sequence shown here is derived from an EMBL/GenBank/DDBJ whole genome shotgun (WGS) entry which is preliminary data.</text>
</comment>
<dbReference type="EC" id="2.7.7.49" evidence="1"/>
<evidence type="ECO:0000256" key="6">
    <source>
        <dbReference type="ARBA" id="ARBA00022801"/>
    </source>
</evidence>
<keyword evidence="4" id="KW-0540">Nuclease</keyword>
<dbReference type="InterPro" id="IPR036875">
    <property type="entry name" value="Znf_CCHC_sf"/>
</dbReference>
<keyword evidence="6" id="KW-0378">Hydrolase</keyword>
<dbReference type="Pfam" id="PF03732">
    <property type="entry name" value="Retrotrans_gag"/>
    <property type="match status" value="1"/>
</dbReference>
<evidence type="ECO:0000256" key="8">
    <source>
        <dbReference type="PROSITE-ProRule" id="PRU00047"/>
    </source>
</evidence>
<keyword evidence="5" id="KW-0255">Endonuclease</keyword>
<evidence type="ECO:0000256" key="7">
    <source>
        <dbReference type="ARBA" id="ARBA00022918"/>
    </source>
</evidence>
<keyword evidence="3" id="KW-0548">Nucleotidyltransferase</keyword>
<dbReference type="Gene3D" id="4.10.60.10">
    <property type="entry name" value="Zinc finger, CCHC-type"/>
    <property type="match status" value="1"/>
</dbReference>
<dbReference type="InterPro" id="IPR001878">
    <property type="entry name" value="Znf_CCHC"/>
</dbReference>